<evidence type="ECO:0000313" key="3">
    <source>
        <dbReference type="Proteomes" id="UP000620104"/>
    </source>
</evidence>
<dbReference type="AlphaFoldDB" id="A0A8H3YHE0"/>
<proteinExistence type="predicted"/>
<reference evidence="2" key="1">
    <citation type="submission" date="2020-07" db="EMBL/GenBank/DDBJ databases">
        <title>Draft Genome Sequence of a Deep-Sea Yeast, Naganishia (Cryptococcus) liquefaciens strain N6.</title>
        <authorList>
            <person name="Han Y.W."/>
            <person name="Kajitani R."/>
            <person name="Morimoto H."/>
            <person name="Parhat M."/>
            <person name="Tsubouchi H."/>
            <person name="Bakenova O."/>
            <person name="Ogata M."/>
            <person name="Argunhan B."/>
            <person name="Aoki R."/>
            <person name="Kajiwara S."/>
            <person name="Itoh T."/>
            <person name="Iwasaki H."/>
        </authorList>
    </citation>
    <scope>NUCLEOTIDE SEQUENCE</scope>
    <source>
        <strain evidence="2">N6</strain>
    </source>
</reference>
<evidence type="ECO:0000256" key="1">
    <source>
        <dbReference type="SAM" id="MobiDB-lite"/>
    </source>
</evidence>
<evidence type="ECO:0000313" key="2">
    <source>
        <dbReference type="EMBL" id="GHJ87551.1"/>
    </source>
</evidence>
<feature type="region of interest" description="Disordered" evidence="1">
    <location>
        <begin position="1"/>
        <end position="77"/>
    </location>
</feature>
<gene>
    <name evidence="2" type="ORF">NliqN6_3953</name>
</gene>
<comment type="caution">
    <text evidence="2">The sequence shown here is derived from an EMBL/GenBank/DDBJ whole genome shotgun (WGS) entry which is preliminary data.</text>
</comment>
<accession>A0A8H3YHE0</accession>
<keyword evidence="3" id="KW-1185">Reference proteome</keyword>
<name>A0A8H3YHE0_9TREE</name>
<organism evidence="2 3">
    <name type="scientific">Naganishia liquefaciens</name>
    <dbReference type="NCBI Taxonomy" id="104408"/>
    <lineage>
        <taxon>Eukaryota</taxon>
        <taxon>Fungi</taxon>
        <taxon>Dikarya</taxon>
        <taxon>Basidiomycota</taxon>
        <taxon>Agaricomycotina</taxon>
        <taxon>Tremellomycetes</taxon>
        <taxon>Filobasidiales</taxon>
        <taxon>Filobasidiaceae</taxon>
        <taxon>Naganishia</taxon>
    </lineage>
</organism>
<dbReference type="EMBL" id="BLZA01000023">
    <property type="protein sequence ID" value="GHJ87551.1"/>
    <property type="molecule type" value="Genomic_DNA"/>
</dbReference>
<dbReference type="Proteomes" id="UP000620104">
    <property type="component" value="Unassembled WGS sequence"/>
</dbReference>
<protein>
    <submittedName>
        <fullName evidence="2">Uncharacterized protein</fullName>
    </submittedName>
</protein>
<sequence>MPHPPLEVPETTGAQCPSLSVDEEQAKSDMTSVHLRIRRSSEGPGSAEGMPRTLTSARPSDPALNAMTPTPMMQSPLRGVPYTLQALA</sequence>